<keyword evidence="3 4" id="KW-0443">Lipid metabolism</keyword>
<dbReference type="RefSeq" id="XP_026483592.2">
    <property type="nucleotide sequence ID" value="XM_026627807.2"/>
</dbReference>
<dbReference type="InterPro" id="IPR026055">
    <property type="entry name" value="FAR"/>
</dbReference>
<dbReference type="OMA" id="YSHACEN"/>
<evidence type="ECO:0000259" key="6">
    <source>
        <dbReference type="Pfam" id="PF07993"/>
    </source>
</evidence>
<dbReference type="InterPro" id="IPR036291">
    <property type="entry name" value="NAD(P)-bd_dom_sf"/>
</dbReference>
<evidence type="ECO:0000259" key="5">
    <source>
        <dbReference type="Pfam" id="PF03015"/>
    </source>
</evidence>
<dbReference type="EC" id="1.2.1.84" evidence="4"/>
<name>A0A8B8HFJ1_VANTA</name>
<dbReference type="CDD" id="cd05236">
    <property type="entry name" value="FAR-N_SDR_e"/>
    <property type="match status" value="1"/>
</dbReference>
<dbReference type="PANTHER" id="PTHR11011">
    <property type="entry name" value="MALE STERILITY PROTEIN 2-RELATED"/>
    <property type="match status" value="1"/>
</dbReference>
<evidence type="ECO:0000313" key="7">
    <source>
        <dbReference type="Proteomes" id="UP001652626"/>
    </source>
</evidence>
<comment type="function">
    <text evidence="4">Catalyzes the reduction of fatty acyl-CoA to fatty alcohols.</text>
</comment>
<keyword evidence="4" id="KW-0521">NADP</keyword>
<sequence>MSKVKELEDKALEKRKALNEAILSGDSQVQKFYDDAVVFVTGGSGFIGKQLIEKLIRSTNLKKIYMLVRPKKGKSVEDRIKHILENPVFEVVREEKPSFEDKIVGIEGDICEINLGIDEKSWDRLADEVTVIMHAAATISFVEPMKVATLTNIRGTREVLKLGKACRNIKSIVHVSTAYANATKNRIKEEVIEDFCDSPINPDTLIQLAESVQEANLDEMIAPLMKQWPNSYTFTKTVTEELVRSHTGLLPICIVRPAVVISAFDEPSPGWIDQQSIMGTSGFLVGISLGVTHTMLASKDTKMDFVPVDIVNNAIIVSAWETNENFNRGDKKITIYTVTGTRDPIKWGNVYDLVYSGRTDLMPSQALWYAFVIDTEYIPIYVFLSWLLHYIPALIFDGCRMLVGKKPRLFKIYKLADTLSSVFRYFTINYWIFRDSNTVSLYNKLSKTDKLLYNCNMSSVDMKKMIFIWCYGITKYIIKVDFSKTEYALKKQFWLRIVHYIVFPLYVYSLLKIGHISFVLIYKLIAMFLL</sequence>
<gene>
    <name evidence="8" type="primary">LOC113391748</name>
</gene>
<keyword evidence="7" id="KW-1185">Reference proteome</keyword>
<dbReference type="Gene3D" id="3.40.50.720">
    <property type="entry name" value="NAD(P)-binding Rossmann-like Domain"/>
    <property type="match status" value="1"/>
</dbReference>
<organism evidence="7 8">
    <name type="scientific">Vanessa tameamea</name>
    <name type="common">Kamehameha butterfly</name>
    <dbReference type="NCBI Taxonomy" id="334116"/>
    <lineage>
        <taxon>Eukaryota</taxon>
        <taxon>Metazoa</taxon>
        <taxon>Ecdysozoa</taxon>
        <taxon>Arthropoda</taxon>
        <taxon>Hexapoda</taxon>
        <taxon>Insecta</taxon>
        <taxon>Pterygota</taxon>
        <taxon>Neoptera</taxon>
        <taxon>Endopterygota</taxon>
        <taxon>Lepidoptera</taxon>
        <taxon>Glossata</taxon>
        <taxon>Ditrysia</taxon>
        <taxon>Papilionoidea</taxon>
        <taxon>Nymphalidae</taxon>
        <taxon>Nymphalinae</taxon>
        <taxon>Vanessa</taxon>
    </lineage>
</organism>
<evidence type="ECO:0000313" key="8">
    <source>
        <dbReference type="RefSeq" id="XP_026483592.2"/>
    </source>
</evidence>
<dbReference type="GO" id="GO:0035336">
    <property type="term" value="P:long-chain fatty-acyl-CoA metabolic process"/>
    <property type="evidence" value="ECO:0007669"/>
    <property type="project" value="TreeGrafter"/>
</dbReference>
<keyword evidence="4" id="KW-1133">Transmembrane helix</keyword>
<dbReference type="SUPFAM" id="SSF51735">
    <property type="entry name" value="NAD(P)-binding Rossmann-fold domains"/>
    <property type="match status" value="1"/>
</dbReference>
<feature type="domain" description="Fatty acyl-CoA reductase C-terminal" evidence="5">
    <location>
        <begin position="388"/>
        <end position="479"/>
    </location>
</feature>
<dbReference type="GO" id="GO:0016020">
    <property type="term" value="C:membrane"/>
    <property type="evidence" value="ECO:0007669"/>
    <property type="project" value="UniProtKB-SubCell"/>
</dbReference>
<keyword evidence="4" id="KW-0472">Membrane</keyword>
<dbReference type="GO" id="GO:0080019">
    <property type="term" value="F:alcohol-forming very long-chain fatty acyl-CoA reductase activity"/>
    <property type="evidence" value="ECO:0007669"/>
    <property type="project" value="InterPro"/>
</dbReference>
<dbReference type="Pfam" id="PF07993">
    <property type="entry name" value="NAD_binding_4"/>
    <property type="match status" value="1"/>
</dbReference>
<accession>A0A8B8HFJ1</accession>
<dbReference type="GO" id="GO:0102965">
    <property type="term" value="F:alcohol-forming long-chain fatty acyl-CoA reductase activity"/>
    <property type="evidence" value="ECO:0007669"/>
    <property type="project" value="UniProtKB-EC"/>
</dbReference>
<dbReference type="AlphaFoldDB" id="A0A8B8HFJ1"/>
<protein>
    <recommendedName>
        <fullName evidence="4">Fatty acyl-CoA reductase</fullName>
        <ecNumber evidence="4">1.2.1.84</ecNumber>
    </recommendedName>
</protein>
<proteinExistence type="inferred from homology"/>
<keyword evidence="4" id="KW-0812">Transmembrane</keyword>
<evidence type="ECO:0000256" key="4">
    <source>
        <dbReference type="RuleBase" id="RU363097"/>
    </source>
</evidence>
<dbReference type="CDD" id="cd09071">
    <property type="entry name" value="FAR_C"/>
    <property type="match status" value="1"/>
</dbReference>
<dbReference type="OrthoDB" id="429813at2759"/>
<dbReference type="InterPro" id="IPR013120">
    <property type="entry name" value="FAR_NAD-bd"/>
</dbReference>
<feature type="transmembrane region" description="Helical" evidence="4">
    <location>
        <begin position="380"/>
        <end position="403"/>
    </location>
</feature>
<evidence type="ECO:0000256" key="1">
    <source>
        <dbReference type="ARBA" id="ARBA00005928"/>
    </source>
</evidence>
<keyword evidence="4" id="KW-0560">Oxidoreductase</keyword>
<dbReference type="InterPro" id="IPR033640">
    <property type="entry name" value="FAR_C"/>
</dbReference>
<dbReference type="Proteomes" id="UP001652626">
    <property type="component" value="Chromosome 30"/>
</dbReference>
<keyword evidence="2 4" id="KW-0444">Lipid biosynthesis</keyword>
<dbReference type="Pfam" id="PF03015">
    <property type="entry name" value="Sterile"/>
    <property type="match status" value="1"/>
</dbReference>
<dbReference type="GeneID" id="113391748"/>
<comment type="catalytic activity">
    <reaction evidence="4">
        <text>a long-chain fatty acyl-CoA + 2 NADPH + 2 H(+) = a long-chain primary fatty alcohol + 2 NADP(+) + CoA</text>
        <dbReference type="Rhea" id="RHEA:52716"/>
        <dbReference type="ChEBI" id="CHEBI:15378"/>
        <dbReference type="ChEBI" id="CHEBI:57287"/>
        <dbReference type="ChEBI" id="CHEBI:57783"/>
        <dbReference type="ChEBI" id="CHEBI:58349"/>
        <dbReference type="ChEBI" id="CHEBI:77396"/>
        <dbReference type="ChEBI" id="CHEBI:83139"/>
        <dbReference type="EC" id="1.2.1.84"/>
    </reaction>
</comment>
<dbReference type="GO" id="GO:0005777">
    <property type="term" value="C:peroxisome"/>
    <property type="evidence" value="ECO:0007669"/>
    <property type="project" value="TreeGrafter"/>
</dbReference>
<dbReference type="PANTHER" id="PTHR11011:SF60">
    <property type="entry name" value="FATTY ACYL-COA REDUCTASE-RELATED"/>
    <property type="match status" value="1"/>
</dbReference>
<evidence type="ECO:0000256" key="2">
    <source>
        <dbReference type="ARBA" id="ARBA00022516"/>
    </source>
</evidence>
<reference evidence="8" key="1">
    <citation type="submission" date="2025-08" db="UniProtKB">
        <authorList>
            <consortium name="RefSeq"/>
        </authorList>
    </citation>
    <scope>IDENTIFICATION</scope>
    <source>
        <tissue evidence="8">Whole body</tissue>
    </source>
</reference>
<comment type="similarity">
    <text evidence="1 4">Belongs to the fatty acyl-CoA reductase family.</text>
</comment>
<evidence type="ECO:0000256" key="3">
    <source>
        <dbReference type="ARBA" id="ARBA00023098"/>
    </source>
</evidence>
<feature type="transmembrane region" description="Helical" evidence="4">
    <location>
        <begin position="497"/>
        <end position="522"/>
    </location>
</feature>
<feature type="domain" description="Thioester reductase (TE)" evidence="6">
    <location>
        <begin position="40"/>
        <end position="315"/>
    </location>
</feature>